<dbReference type="Proteomes" id="UP000031802">
    <property type="component" value="Unassembled WGS sequence"/>
</dbReference>
<dbReference type="STRING" id="1229276.DI53_0828"/>
<feature type="transmembrane region" description="Helical" evidence="6">
    <location>
        <begin position="20"/>
        <end position="40"/>
    </location>
</feature>
<feature type="domain" description="ABC3 transporter permease C-terminal" evidence="7">
    <location>
        <begin position="680"/>
        <end position="782"/>
    </location>
</feature>
<evidence type="ECO:0000313" key="9">
    <source>
        <dbReference type="EMBL" id="KGE15455.1"/>
    </source>
</evidence>
<keyword evidence="2" id="KW-1003">Cell membrane</keyword>
<dbReference type="PATRIC" id="fig|1229276.3.peg.854"/>
<name>A0A0B8TBB5_9SPHI</name>
<gene>
    <name evidence="9" type="ORF">DI53_0828</name>
</gene>
<dbReference type="EMBL" id="JJMU01000012">
    <property type="protein sequence ID" value="KGE15455.1"/>
    <property type="molecule type" value="Genomic_DNA"/>
</dbReference>
<dbReference type="Pfam" id="PF02687">
    <property type="entry name" value="FtsX"/>
    <property type="match status" value="2"/>
</dbReference>
<feature type="transmembrane region" description="Helical" evidence="6">
    <location>
        <begin position="681"/>
        <end position="701"/>
    </location>
</feature>
<comment type="subcellular location">
    <subcellularLocation>
        <location evidence="1">Cell membrane</location>
        <topology evidence="1">Multi-pass membrane protein</topology>
    </subcellularLocation>
</comment>
<evidence type="ECO:0000256" key="3">
    <source>
        <dbReference type="ARBA" id="ARBA00022692"/>
    </source>
</evidence>
<dbReference type="PANTHER" id="PTHR30572">
    <property type="entry name" value="MEMBRANE COMPONENT OF TRANSPORTER-RELATED"/>
    <property type="match status" value="1"/>
</dbReference>
<dbReference type="GO" id="GO:0005886">
    <property type="term" value="C:plasma membrane"/>
    <property type="evidence" value="ECO:0007669"/>
    <property type="project" value="UniProtKB-SubCell"/>
</dbReference>
<dbReference type="InterPro" id="IPR003838">
    <property type="entry name" value="ABC3_permease_C"/>
</dbReference>
<keyword evidence="4 6" id="KW-1133">Transmembrane helix</keyword>
<feature type="domain" description="ABC3 transporter permease C-terminal" evidence="7">
    <location>
        <begin position="288"/>
        <end position="400"/>
    </location>
</feature>
<feature type="transmembrane region" description="Helical" evidence="6">
    <location>
        <begin position="424"/>
        <end position="442"/>
    </location>
</feature>
<organism evidence="9 10">
    <name type="scientific">Sphingobacterium deserti</name>
    <dbReference type="NCBI Taxonomy" id="1229276"/>
    <lineage>
        <taxon>Bacteria</taxon>
        <taxon>Pseudomonadati</taxon>
        <taxon>Bacteroidota</taxon>
        <taxon>Sphingobacteriia</taxon>
        <taxon>Sphingobacteriales</taxon>
        <taxon>Sphingobacteriaceae</taxon>
        <taxon>Sphingobacterium</taxon>
    </lineage>
</organism>
<evidence type="ECO:0008006" key="11">
    <source>
        <dbReference type="Google" id="ProtNLM"/>
    </source>
</evidence>
<feature type="transmembrane region" description="Helical" evidence="6">
    <location>
        <begin position="283"/>
        <end position="304"/>
    </location>
</feature>
<dbReference type="AlphaFoldDB" id="A0A0B8TBB5"/>
<evidence type="ECO:0000259" key="8">
    <source>
        <dbReference type="Pfam" id="PF12704"/>
    </source>
</evidence>
<feature type="domain" description="MacB-like periplasmic core" evidence="8">
    <location>
        <begin position="18"/>
        <end position="244"/>
    </location>
</feature>
<evidence type="ECO:0000256" key="1">
    <source>
        <dbReference type="ARBA" id="ARBA00004651"/>
    </source>
</evidence>
<comment type="caution">
    <text evidence="9">The sequence shown here is derived from an EMBL/GenBank/DDBJ whole genome shotgun (WGS) entry which is preliminary data.</text>
</comment>
<dbReference type="GO" id="GO:0022857">
    <property type="term" value="F:transmembrane transporter activity"/>
    <property type="evidence" value="ECO:0007669"/>
    <property type="project" value="TreeGrafter"/>
</dbReference>
<feature type="transmembrane region" description="Helical" evidence="6">
    <location>
        <begin position="762"/>
        <end position="784"/>
    </location>
</feature>
<dbReference type="eggNOG" id="COG0577">
    <property type="taxonomic scope" value="Bacteria"/>
</dbReference>
<feature type="transmembrane region" description="Helical" evidence="6">
    <location>
        <begin position="327"/>
        <end position="353"/>
    </location>
</feature>
<evidence type="ECO:0000256" key="4">
    <source>
        <dbReference type="ARBA" id="ARBA00022989"/>
    </source>
</evidence>
<evidence type="ECO:0000256" key="2">
    <source>
        <dbReference type="ARBA" id="ARBA00022475"/>
    </source>
</evidence>
<evidence type="ECO:0000313" key="10">
    <source>
        <dbReference type="Proteomes" id="UP000031802"/>
    </source>
</evidence>
<evidence type="ECO:0000259" key="7">
    <source>
        <dbReference type="Pfam" id="PF02687"/>
    </source>
</evidence>
<evidence type="ECO:0000256" key="5">
    <source>
        <dbReference type="ARBA" id="ARBA00023136"/>
    </source>
</evidence>
<feature type="transmembrane region" description="Helical" evidence="6">
    <location>
        <begin position="727"/>
        <end position="750"/>
    </location>
</feature>
<dbReference type="PANTHER" id="PTHR30572:SF18">
    <property type="entry name" value="ABC-TYPE MACROLIDE FAMILY EXPORT SYSTEM PERMEASE COMPONENT 2"/>
    <property type="match status" value="1"/>
</dbReference>
<reference evidence="10" key="1">
    <citation type="submission" date="2014-04" db="EMBL/GenBank/DDBJ databases">
        <title>Whole-Genome optical mapping and complete genome sequence of Sphingobacterium deserti sp. nov., a new spaces isolated from desert in the west of China.</title>
        <authorList>
            <person name="Teng C."/>
            <person name="Zhou Z."/>
            <person name="Li X."/>
            <person name="Chen M."/>
            <person name="Lin M."/>
            <person name="Wang L."/>
            <person name="Su S."/>
            <person name="Zhang C."/>
            <person name="Zhang W."/>
        </authorList>
    </citation>
    <scope>NUCLEOTIDE SEQUENCE [LARGE SCALE GENOMIC DNA]</scope>
    <source>
        <strain evidence="10">ACCC05744</strain>
    </source>
</reference>
<sequence>MIFLKTAWRNISRNKMHTILTVAGLVGSMVFVLLIAAYIWQAYQVNNDLRHKYRQYVLQSNYKQPGIGMELTTVGALPKKLKEQYPNLVADYYRLDGLTCIVGNGTEIHEENVSLGDPSLLKMFGFRLLAGDVQTALSSPMAVVINEKVALKYFGKTDVIGRQLSIRNFAGEKRDFEVTAVIQSVSQNSVMELMPNMRTGIFLPISSEQYFGRSIDTWDNLWVVAFLELQEGVSPEQLSTPIQNLLKQHASEQIAENLNPNLQQLTTYYLDDNKGAIRKLITILSYTALFLTVMATINFINLSLSKSLTRLKEIGVRKIMGSSRSSLIFQLIIEYNMVVVIAAVLALAAYPLLLPVFSAVIMKDLPSLTELPLSFFIGFAAVTLALGLFAGLYPAIKLSNAVVTNAVKNQFIDLGHKNIIRRTLLFLQFAVALIVLISSVIITKQVDVFIAGNLGYNKDYLLTAQVPRDWTEKGLNRIELVRQELKLLPQVEEISLSYGVPSSFGDGVRTIQNLINSKETDALLITSDSFFASAYQIPMLAGHFFGAENDPNISSKVVINRKAALDLGYARPEDAIGQQIGLFDNSFSGTVAGVTENFYANSMHTSSPAVIWYPIKASNQYRFLSIRLKAGSLSAGVTAVERSWHKLMPDAPFDYTFMDDTLRKMYTTEVQLKRAAQTATIISIFIVVLGVVGLTSLSINLRLKEIGIRKVLGSSARNMVLLFSKEFFIVFAVALCVSIPLTYFLMQQWVMNFAVKVELQPFLFIIPVIGLSAVLLAFIAGLVFRANKDNLIKSLRSE</sequence>
<proteinExistence type="predicted"/>
<reference evidence="9 10" key="2">
    <citation type="journal article" date="2015" name="PLoS ONE">
        <title>Whole-Genome Optical Mapping and Finished Genome Sequence of Sphingobacterium deserti sp. nov., a New Species Isolated from the Western Desert of China.</title>
        <authorList>
            <person name="Teng C."/>
            <person name="Zhou Z."/>
            <person name="Molnar I."/>
            <person name="Li X."/>
            <person name="Tang R."/>
            <person name="Chen M."/>
            <person name="Wang L."/>
            <person name="Su S."/>
            <person name="Zhang W."/>
            <person name="Lin M."/>
        </authorList>
    </citation>
    <scope>NUCLEOTIDE SEQUENCE [LARGE SCALE GENOMIC DNA]</scope>
    <source>
        <strain evidence="10">ACCC05744</strain>
    </source>
</reference>
<evidence type="ECO:0000256" key="6">
    <source>
        <dbReference type="SAM" id="Phobius"/>
    </source>
</evidence>
<feature type="domain" description="MacB-like periplasmic core" evidence="8">
    <location>
        <begin position="430"/>
        <end position="634"/>
    </location>
</feature>
<keyword evidence="3 6" id="KW-0812">Transmembrane</keyword>
<accession>A0A0B8TBB5</accession>
<dbReference type="InterPro" id="IPR050250">
    <property type="entry name" value="Macrolide_Exporter_MacB"/>
</dbReference>
<keyword evidence="5 6" id="KW-0472">Membrane</keyword>
<dbReference type="InterPro" id="IPR025857">
    <property type="entry name" value="MacB_PCD"/>
</dbReference>
<dbReference type="Pfam" id="PF12704">
    <property type="entry name" value="MacB_PCD"/>
    <property type="match status" value="2"/>
</dbReference>
<keyword evidence="10" id="KW-1185">Reference proteome</keyword>
<protein>
    <recommendedName>
        <fullName evidence="11">ABC transporter permease</fullName>
    </recommendedName>
</protein>
<feature type="transmembrane region" description="Helical" evidence="6">
    <location>
        <begin position="373"/>
        <end position="393"/>
    </location>
</feature>